<name>A0A3D9D5D7_9FLAO</name>
<comment type="caution">
    <text evidence="2">The sequence shown here is derived from an EMBL/GenBank/DDBJ whole genome shotgun (WGS) entry which is preliminary data.</text>
</comment>
<evidence type="ECO:0000256" key="1">
    <source>
        <dbReference type="SAM" id="Phobius"/>
    </source>
</evidence>
<keyword evidence="3" id="KW-1185">Reference proteome</keyword>
<dbReference type="AlphaFoldDB" id="A0A3D9D5D7"/>
<evidence type="ECO:0000313" key="3">
    <source>
        <dbReference type="Proteomes" id="UP000256326"/>
    </source>
</evidence>
<protein>
    <submittedName>
        <fullName evidence="2">Uncharacterized protein</fullName>
    </submittedName>
</protein>
<keyword evidence="1" id="KW-0812">Transmembrane</keyword>
<keyword evidence="1" id="KW-1133">Transmembrane helix</keyword>
<feature type="transmembrane region" description="Helical" evidence="1">
    <location>
        <begin position="9"/>
        <end position="26"/>
    </location>
</feature>
<reference evidence="2 3" key="1">
    <citation type="journal article" date="2006" name="Int. J. Syst. Evol. Microbiol.">
        <title>Chryseobacterium hispanicum sp. nov., isolated from the drinking water distribution system of Sevilla, Spain.</title>
        <authorList>
            <person name="Gallego V."/>
            <person name="Garcia M.T."/>
            <person name="Ventosa A."/>
        </authorList>
    </citation>
    <scope>NUCLEOTIDE SEQUENCE [LARGE SCALE GENOMIC DNA]</scope>
    <source>
        <strain evidence="2 3">KCTC 22104</strain>
    </source>
</reference>
<dbReference type="Proteomes" id="UP000256326">
    <property type="component" value="Unassembled WGS sequence"/>
</dbReference>
<gene>
    <name evidence="2" type="ORF">DRF58_00155</name>
</gene>
<accession>A0A3D9D5D7</accession>
<evidence type="ECO:0000313" key="2">
    <source>
        <dbReference type="EMBL" id="REC73205.1"/>
    </source>
</evidence>
<sequence>MSDVTIRRFFTITTIILLIISVIQIAEFPGGMFFSGYCFGIIFILGILIICWLVAFISNLIFKNILNGLTYYFSLV</sequence>
<dbReference type="EMBL" id="QNUG01000001">
    <property type="protein sequence ID" value="REC73205.1"/>
    <property type="molecule type" value="Genomic_DNA"/>
</dbReference>
<keyword evidence="1" id="KW-0472">Membrane</keyword>
<organism evidence="2 3">
    <name type="scientific">Epilithonimonas hispanica</name>
    <dbReference type="NCBI Taxonomy" id="358687"/>
    <lineage>
        <taxon>Bacteria</taxon>
        <taxon>Pseudomonadati</taxon>
        <taxon>Bacteroidota</taxon>
        <taxon>Flavobacteriia</taxon>
        <taxon>Flavobacteriales</taxon>
        <taxon>Weeksellaceae</taxon>
        <taxon>Chryseobacterium group</taxon>
        <taxon>Epilithonimonas</taxon>
    </lineage>
</organism>
<proteinExistence type="predicted"/>
<feature type="transmembrane region" description="Helical" evidence="1">
    <location>
        <begin position="32"/>
        <end position="57"/>
    </location>
</feature>